<sequence length="42" mass="4614">MPVLLLSPRFRDDSIALATEASLLSWRVHRAEPLLALGPVCV</sequence>
<dbReference type="EMBL" id="CP011509">
    <property type="protein sequence ID" value="AKJ05129.1"/>
    <property type="molecule type" value="Genomic_DNA"/>
</dbReference>
<gene>
    <name evidence="1" type="ORF">AA314_06755</name>
</gene>
<reference evidence="1 2" key="1">
    <citation type="submission" date="2015-05" db="EMBL/GenBank/DDBJ databases">
        <title>Genome assembly of Archangium gephyra DSM 2261.</title>
        <authorList>
            <person name="Sharma G."/>
            <person name="Subramanian S."/>
        </authorList>
    </citation>
    <scope>NUCLEOTIDE SEQUENCE [LARGE SCALE GENOMIC DNA]</scope>
    <source>
        <strain evidence="1 2">DSM 2261</strain>
    </source>
</reference>
<evidence type="ECO:0000313" key="1">
    <source>
        <dbReference type="EMBL" id="AKJ05129.1"/>
    </source>
</evidence>
<dbReference type="AlphaFoldDB" id="A0AAC8QCV3"/>
<name>A0AAC8QCV3_9BACT</name>
<proteinExistence type="predicted"/>
<organism evidence="1 2">
    <name type="scientific">Archangium gephyra</name>
    <dbReference type="NCBI Taxonomy" id="48"/>
    <lineage>
        <taxon>Bacteria</taxon>
        <taxon>Pseudomonadati</taxon>
        <taxon>Myxococcota</taxon>
        <taxon>Myxococcia</taxon>
        <taxon>Myxococcales</taxon>
        <taxon>Cystobacterineae</taxon>
        <taxon>Archangiaceae</taxon>
        <taxon>Archangium</taxon>
    </lineage>
</organism>
<protein>
    <submittedName>
        <fullName evidence="1">Uncharacterized protein</fullName>
    </submittedName>
</protein>
<dbReference type="KEGG" id="age:AA314_06755"/>
<dbReference type="Proteomes" id="UP000035579">
    <property type="component" value="Chromosome"/>
</dbReference>
<accession>A0AAC8QCV3</accession>
<evidence type="ECO:0000313" key="2">
    <source>
        <dbReference type="Proteomes" id="UP000035579"/>
    </source>
</evidence>